<evidence type="ECO:0000256" key="1">
    <source>
        <dbReference type="ARBA" id="ARBA00003174"/>
    </source>
</evidence>
<evidence type="ECO:0000313" key="13">
    <source>
        <dbReference type="Proteomes" id="UP000226431"/>
    </source>
</evidence>
<protein>
    <recommendedName>
        <fullName evidence="11">Peptidase M43 pregnancy-associated plasma-A domain-containing protein</fullName>
    </recommendedName>
</protein>
<keyword evidence="9" id="KW-1015">Disulfide bond</keyword>
<evidence type="ECO:0000256" key="9">
    <source>
        <dbReference type="ARBA" id="ARBA00023157"/>
    </source>
</evidence>
<feature type="domain" description="Peptidase M43 pregnancy-associated plasma-A" evidence="11">
    <location>
        <begin position="199"/>
        <end position="264"/>
    </location>
</feature>
<dbReference type="AlphaFoldDB" id="A0A2C5XR62"/>
<dbReference type="PANTHER" id="PTHR47466:SF1">
    <property type="entry name" value="METALLOPROTEASE MEP1 (AFU_ORTHOLOGUE AFUA_1G07730)-RELATED"/>
    <property type="match status" value="1"/>
</dbReference>
<name>A0A2C5XR62_9HYPO</name>
<dbReference type="Gene3D" id="3.40.390.10">
    <property type="entry name" value="Collagenase (Catalytic Domain)"/>
    <property type="match status" value="1"/>
</dbReference>
<reference evidence="12 13" key="1">
    <citation type="submission" date="2017-06" db="EMBL/GenBank/DDBJ databases">
        <title>Ant-infecting Ophiocordyceps genomes reveal a high diversity of potential behavioral manipulation genes and a possible major role for enterotoxins.</title>
        <authorList>
            <person name="De Bekker C."/>
            <person name="Evans H.C."/>
            <person name="Brachmann A."/>
            <person name="Hughes D.P."/>
        </authorList>
    </citation>
    <scope>NUCLEOTIDE SEQUENCE [LARGE SCALE GENOMIC DNA]</scope>
    <source>
        <strain evidence="12 13">Map16</strain>
    </source>
</reference>
<dbReference type="GO" id="GO:0008237">
    <property type="term" value="F:metallopeptidase activity"/>
    <property type="evidence" value="ECO:0007669"/>
    <property type="project" value="UniProtKB-KW"/>
</dbReference>
<dbReference type="STRING" id="2004952.A0A2C5XR62"/>
<dbReference type="SUPFAM" id="SSF55486">
    <property type="entry name" value="Metalloproteases ('zincins'), catalytic domain"/>
    <property type="match status" value="1"/>
</dbReference>
<dbReference type="Pfam" id="PF05572">
    <property type="entry name" value="Peptidase_M43"/>
    <property type="match status" value="1"/>
</dbReference>
<accession>A0A2C5XR62</accession>
<evidence type="ECO:0000256" key="3">
    <source>
        <dbReference type="ARBA" id="ARBA00022670"/>
    </source>
</evidence>
<dbReference type="OrthoDB" id="536211at2759"/>
<evidence type="ECO:0000313" key="12">
    <source>
        <dbReference type="EMBL" id="PHH78199.1"/>
    </source>
</evidence>
<evidence type="ECO:0000256" key="7">
    <source>
        <dbReference type="ARBA" id="ARBA00022833"/>
    </source>
</evidence>
<evidence type="ECO:0000256" key="10">
    <source>
        <dbReference type="SAM" id="MobiDB-lite"/>
    </source>
</evidence>
<organism evidence="12 13">
    <name type="scientific">Ophiocordyceps camponoti-rufipedis</name>
    <dbReference type="NCBI Taxonomy" id="2004952"/>
    <lineage>
        <taxon>Eukaryota</taxon>
        <taxon>Fungi</taxon>
        <taxon>Dikarya</taxon>
        <taxon>Ascomycota</taxon>
        <taxon>Pezizomycotina</taxon>
        <taxon>Sordariomycetes</taxon>
        <taxon>Hypocreomycetidae</taxon>
        <taxon>Hypocreales</taxon>
        <taxon>Ophiocordycipitaceae</taxon>
        <taxon>Ophiocordyceps</taxon>
    </lineage>
</organism>
<keyword evidence="8" id="KW-0482">Metalloprotease</keyword>
<sequence>MPGPAKTTVKRQAAIVEPISVETYIHVLARDQQLLDRVEVTSCPRETRRGVSLLLTHPELNMLTGQVDTLNRDFRPSRISFALINIESEVEPEFATLNSTAAVRAMQKRHNKGDEATLNIYIVNEINVPVNHLDCEAPVNSSTAGITEMPEGGLLGVSSFPWNVIDSSASDSWSNAVIVKADTLPGFLLQLAYSHPRLGKTATHEIGHWFGLFHTFDEDCDTPFGDLVADTPESASPTTGCPISRDSHPDKPGLDPIHNYMDYSSE</sequence>
<dbReference type="InterPro" id="IPR024079">
    <property type="entry name" value="MetalloPept_cat_dom_sf"/>
</dbReference>
<proteinExistence type="inferred from homology"/>
<keyword evidence="4" id="KW-0479">Metal-binding</keyword>
<dbReference type="GO" id="GO:0006508">
    <property type="term" value="P:proteolysis"/>
    <property type="evidence" value="ECO:0007669"/>
    <property type="project" value="UniProtKB-KW"/>
</dbReference>
<feature type="region of interest" description="Disordered" evidence="10">
    <location>
        <begin position="227"/>
        <end position="266"/>
    </location>
</feature>
<evidence type="ECO:0000256" key="4">
    <source>
        <dbReference type="ARBA" id="ARBA00022723"/>
    </source>
</evidence>
<dbReference type="EMBL" id="NJES01000088">
    <property type="protein sequence ID" value="PHH78199.1"/>
    <property type="molecule type" value="Genomic_DNA"/>
</dbReference>
<keyword evidence="5" id="KW-0732">Signal</keyword>
<evidence type="ECO:0000256" key="5">
    <source>
        <dbReference type="ARBA" id="ARBA00022729"/>
    </source>
</evidence>
<evidence type="ECO:0000256" key="8">
    <source>
        <dbReference type="ARBA" id="ARBA00023049"/>
    </source>
</evidence>
<evidence type="ECO:0000256" key="6">
    <source>
        <dbReference type="ARBA" id="ARBA00022801"/>
    </source>
</evidence>
<dbReference type="PANTHER" id="PTHR47466">
    <property type="match status" value="1"/>
</dbReference>
<evidence type="ECO:0000259" key="11">
    <source>
        <dbReference type="Pfam" id="PF05572"/>
    </source>
</evidence>
<keyword evidence="7" id="KW-0862">Zinc</keyword>
<comment type="caution">
    <text evidence="12">The sequence shown here is derived from an EMBL/GenBank/DDBJ whole genome shotgun (WGS) entry which is preliminary data.</text>
</comment>
<dbReference type="InterPro" id="IPR008754">
    <property type="entry name" value="Peptidase_M43"/>
</dbReference>
<evidence type="ECO:0000256" key="2">
    <source>
        <dbReference type="ARBA" id="ARBA00008721"/>
    </source>
</evidence>
<keyword evidence="3" id="KW-0645">Protease</keyword>
<dbReference type="Proteomes" id="UP000226431">
    <property type="component" value="Unassembled WGS sequence"/>
</dbReference>
<dbReference type="GO" id="GO:0046872">
    <property type="term" value="F:metal ion binding"/>
    <property type="evidence" value="ECO:0007669"/>
    <property type="project" value="UniProtKB-KW"/>
</dbReference>
<gene>
    <name evidence="12" type="ORF">CDD80_7221</name>
</gene>
<comment type="similarity">
    <text evidence="2">Belongs to the peptidase M43B family.</text>
</comment>
<comment type="function">
    <text evidence="1">Secreted metalloproteinase that allows assimilation of proteinaceous substrates.</text>
</comment>
<keyword evidence="13" id="KW-1185">Reference proteome</keyword>
<keyword evidence="6" id="KW-0378">Hydrolase</keyword>